<dbReference type="Proteomes" id="UP000277928">
    <property type="component" value="Unassembled WGS sequence"/>
</dbReference>
<keyword evidence="2" id="KW-1133">Transmembrane helix</keyword>
<evidence type="ECO:0000256" key="2">
    <source>
        <dbReference type="SAM" id="Phobius"/>
    </source>
</evidence>
<dbReference type="PANTHER" id="PTHR13800">
    <property type="entry name" value="TRANSIENT RECEPTOR POTENTIAL CATION CHANNEL, SUBFAMILY M, MEMBER 6"/>
    <property type="match status" value="1"/>
</dbReference>
<dbReference type="AlphaFoldDB" id="A0A3P7JM71"/>
<dbReference type="OrthoDB" id="301415at2759"/>
<feature type="chain" id="PRO_5018242332" description="Ion transport domain-containing protein" evidence="3">
    <location>
        <begin position="19"/>
        <end position="556"/>
    </location>
</feature>
<keyword evidence="2" id="KW-0812">Transmembrane</keyword>
<keyword evidence="5" id="KW-1185">Reference proteome</keyword>
<evidence type="ECO:0008006" key="6">
    <source>
        <dbReference type="Google" id="ProtNLM"/>
    </source>
</evidence>
<organism evidence="4 5">
    <name type="scientific">Litomosoides sigmodontis</name>
    <name type="common">Filarial nematode worm</name>
    <dbReference type="NCBI Taxonomy" id="42156"/>
    <lineage>
        <taxon>Eukaryota</taxon>
        <taxon>Metazoa</taxon>
        <taxon>Ecdysozoa</taxon>
        <taxon>Nematoda</taxon>
        <taxon>Chromadorea</taxon>
        <taxon>Rhabditida</taxon>
        <taxon>Spirurina</taxon>
        <taxon>Spiruromorpha</taxon>
        <taxon>Filarioidea</taxon>
        <taxon>Onchocercidae</taxon>
        <taxon>Litomosoides</taxon>
    </lineage>
</organism>
<name>A0A3P7JM71_LITSI</name>
<evidence type="ECO:0000313" key="4">
    <source>
        <dbReference type="EMBL" id="VDM92114.1"/>
    </source>
</evidence>
<dbReference type="GO" id="GO:0030001">
    <property type="term" value="P:metal ion transport"/>
    <property type="evidence" value="ECO:0007669"/>
    <property type="project" value="TreeGrafter"/>
</dbReference>
<keyword evidence="2" id="KW-0472">Membrane</keyword>
<gene>
    <name evidence="4" type="ORF">NLS_LOCUS9639</name>
</gene>
<dbReference type="GO" id="GO:0005261">
    <property type="term" value="F:monoatomic cation channel activity"/>
    <property type="evidence" value="ECO:0007669"/>
    <property type="project" value="TreeGrafter"/>
</dbReference>
<keyword evidence="3" id="KW-0732">Signal</keyword>
<accession>A0A3P7JM71</accession>
<dbReference type="STRING" id="42156.A0A3P7JM71"/>
<feature type="non-terminal residue" evidence="4">
    <location>
        <position position="556"/>
    </location>
</feature>
<sequence>MLYIIVLLFVSMLAFGLARQAITYPDEEWHWLLLRNVFYKPYFMLYGEVYAGEIDTCGDEAWDSHIAKGVAISDLYNETRSDKTCPFGYWVPPLLMTGFLLIANILLMSMLLAIFNNIFERTDRISKEIWLFQRYRQVMEYASTPFLPPPFTLLYYLWMIFKYIKIKRNCAANSKLATKANSKLFDFALKLFLSADQVEKIHDFEEECMGDLAREKEYEKSTSTEERIHRTAERTDLILVRLNDLTSKESILKTAVRDLDRRLEVIESEQHEVLDYIRQIASAAPYFIPKASANGTFPLSALQPSSSTDERSVDNLSGAVDLTNLPKTNYLSRNERLETKSLGNCYRNPTKENANFISCAYPRKRARTTTVTSCVEVHTGSQTNAESVDYDRFGSLLSLNPAVLNRGNDSSTIRKKSSCVTDSIRRARRHEEYTSITDAINLDDYSKPDKNHFCDNLSETHNVANDDLAEDDDNIGTSYSGSVTPTTTLRRAKESFLRQQNNIFKEYEEQVMVTDTGESAPVNESDAGEEVPSGVSDVENESKIDPEGEVFPDSSK</sequence>
<dbReference type="InterPro" id="IPR050927">
    <property type="entry name" value="TRPM"/>
</dbReference>
<dbReference type="OMA" id="ESIENCY"/>
<reference evidence="4 5" key="1">
    <citation type="submission" date="2018-08" db="EMBL/GenBank/DDBJ databases">
        <authorList>
            <person name="Laetsch R D."/>
            <person name="Stevens L."/>
            <person name="Kumar S."/>
            <person name="Blaxter L. M."/>
        </authorList>
    </citation>
    <scope>NUCLEOTIDE SEQUENCE [LARGE SCALE GENOMIC DNA]</scope>
</reference>
<dbReference type="GO" id="GO:0005886">
    <property type="term" value="C:plasma membrane"/>
    <property type="evidence" value="ECO:0007669"/>
    <property type="project" value="TreeGrafter"/>
</dbReference>
<feature type="transmembrane region" description="Helical" evidence="2">
    <location>
        <begin position="140"/>
        <end position="161"/>
    </location>
</feature>
<feature type="signal peptide" evidence="3">
    <location>
        <begin position="1"/>
        <end position="18"/>
    </location>
</feature>
<evidence type="ECO:0000313" key="5">
    <source>
        <dbReference type="Proteomes" id="UP000277928"/>
    </source>
</evidence>
<feature type="region of interest" description="Disordered" evidence="1">
    <location>
        <begin position="514"/>
        <end position="556"/>
    </location>
</feature>
<feature type="transmembrane region" description="Helical" evidence="2">
    <location>
        <begin position="94"/>
        <end position="119"/>
    </location>
</feature>
<dbReference type="EMBL" id="UYRX01001767">
    <property type="protein sequence ID" value="VDM92114.1"/>
    <property type="molecule type" value="Genomic_DNA"/>
</dbReference>
<evidence type="ECO:0000256" key="1">
    <source>
        <dbReference type="SAM" id="MobiDB-lite"/>
    </source>
</evidence>
<evidence type="ECO:0000256" key="3">
    <source>
        <dbReference type="SAM" id="SignalP"/>
    </source>
</evidence>
<protein>
    <recommendedName>
        <fullName evidence="6">Ion transport domain-containing protein</fullName>
    </recommendedName>
</protein>
<dbReference type="PANTHER" id="PTHR13800:SF44">
    <property type="entry name" value="TRANSIENT RECEPTOR POTENTIAL CHANNEL"/>
    <property type="match status" value="1"/>
</dbReference>
<proteinExistence type="predicted"/>